<dbReference type="SUPFAM" id="SSF158472">
    <property type="entry name" value="HAMP domain-like"/>
    <property type="match status" value="1"/>
</dbReference>
<dbReference type="RefSeq" id="WP_162643944.1">
    <property type="nucleotide sequence ID" value="NZ_CP048286.1"/>
</dbReference>
<evidence type="ECO:0000259" key="8">
    <source>
        <dbReference type="PROSITE" id="PS50885"/>
    </source>
</evidence>
<dbReference type="PANTHER" id="PTHR34220:SF7">
    <property type="entry name" value="SENSOR HISTIDINE KINASE YPDA"/>
    <property type="match status" value="1"/>
</dbReference>
<dbReference type="Pfam" id="PF00672">
    <property type="entry name" value="HAMP"/>
    <property type="match status" value="1"/>
</dbReference>
<evidence type="ECO:0000256" key="1">
    <source>
        <dbReference type="ARBA" id="ARBA00004651"/>
    </source>
</evidence>
<feature type="coiled-coil region" evidence="6">
    <location>
        <begin position="344"/>
        <end position="371"/>
    </location>
</feature>
<dbReference type="InterPro" id="IPR036890">
    <property type="entry name" value="HATPase_C_sf"/>
</dbReference>
<dbReference type="EMBL" id="CP048286">
    <property type="protein sequence ID" value="QHW33947.1"/>
    <property type="molecule type" value="Genomic_DNA"/>
</dbReference>
<accession>A0A6C0P618</accession>
<evidence type="ECO:0000313" key="10">
    <source>
        <dbReference type="Proteomes" id="UP000479114"/>
    </source>
</evidence>
<keyword evidence="6" id="KW-0175">Coiled coil</keyword>
<dbReference type="Gene3D" id="6.10.340.10">
    <property type="match status" value="1"/>
</dbReference>
<evidence type="ECO:0000256" key="6">
    <source>
        <dbReference type="SAM" id="Coils"/>
    </source>
</evidence>
<organism evidence="9 10">
    <name type="scientific">Paenibacillus rhizovicinus</name>
    <dbReference type="NCBI Taxonomy" id="2704463"/>
    <lineage>
        <taxon>Bacteria</taxon>
        <taxon>Bacillati</taxon>
        <taxon>Bacillota</taxon>
        <taxon>Bacilli</taxon>
        <taxon>Bacillales</taxon>
        <taxon>Paenibacillaceae</taxon>
        <taxon>Paenibacillus</taxon>
    </lineage>
</organism>
<dbReference type="GO" id="GO:0005886">
    <property type="term" value="C:plasma membrane"/>
    <property type="evidence" value="ECO:0007669"/>
    <property type="project" value="UniProtKB-SubCell"/>
</dbReference>
<dbReference type="AlphaFoldDB" id="A0A6C0P618"/>
<keyword evidence="2" id="KW-1003">Cell membrane</keyword>
<dbReference type="InterPro" id="IPR050640">
    <property type="entry name" value="Bact_2-comp_sensor_kinase"/>
</dbReference>
<gene>
    <name evidence="9" type="ORF">GZH47_26210</name>
</gene>
<keyword evidence="7" id="KW-1133">Transmembrane helix</keyword>
<name>A0A6C0P618_9BACL</name>
<evidence type="ECO:0000313" key="9">
    <source>
        <dbReference type="EMBL" id="QHW33947.1"/>
    </source>
</evidence>
<keyword evidence="4" id="KW-0808">Transferase</keyword>
<feature type="transmembrane region" description="Helical" evidence="7">
    <location>
        <begin position="267"/>
        <end position="296"/>
    </location>
</feature>
<keyword evidence="7" id="KW-0812">Transmembrane</keyword>
<dbReference type="KEGG" id="prz:GZH47_26210"/>
<feature type="transmembrane region" description="Helical" evidence="7">
    <location>
        <begin position="12"/>
        <end position="33"/>
    </location>
</feature>
<dbReference type="PANTHER" id="PTHR34220">
    <property type="entry name" value="SENSOR HISTIDINE KINASE YPDA"/>
    <property type="match status" value="1"/>
</dbReference>
<protein>
    <submittedName>
        <fullName evidence="9">HAMP domain-containing protein</fullName>
    </submittedName>
</protein>
<keyword evidence="10" id="KW-1185">Reference proteome</keyword>
<dbReference type="GO" id="GO:0000155">
    <property type="term" value="F:phosphorelay sensor kinase activity"/>
    <property type="evidence" value="ECO:0007669"/>
    <property type="project" value="InterPro"/>
</dbReference>
<evidence type="ECO:0000256" key="2">
    <source>
        <dbReference type="ARBA" id="ARBA00022475"/>
    </source>
</evidence>
<keyword evidence="3" id="KW-0597">Phosphoprotein</keyword>
<proteinExistence type="predicted"/>
<evidence type="ECO:0000256" key="4">
    <source>
        <dbReference type="ARBA" id="ARBA00022679"/>
    </source>
</evidence>
<dbReference type="InterPro" id="IPR010559">
    <property type="entry name" value="Sig_transdc_His_kin_internal"/>
</dbReference>
<keyword evidence="5 7" id="KW-0472">Membrane</keyword>
<comment type="subcellular location">
    <subcellularLocation>
        <location evidence="1">Cell membrane</location>
        <topology evidence="1">Multi-pass membrane protein</topology>
    </subcellularLocation>
</comment>
<dbReference type="SUPFAM" id="SSF55874">
    <property type="entry name" value="ATPase domain of HSP90 chaperone/DNA topoisomerase II/histidine kinase"/>
    <property type="match status" value="1"/>
</dbReference>
<feature type="domain" description="HAMP" evidence="8">
    <location>
        <begin position="298"/>
        <end position="351"/>
    </location>
</feature>
<evidence type="ECO:0000256" key="7">
    <source>
        <dbReference type="SAM" id="Phobius"/>
    </source>
</evidence>
<reference evidence="9 10" key="1">
    <citation type="submission" date="2020-02" db="EMBL/GenBank/DDBJ databases">
        <title>Paenibacillus sp. nov., isolated from rhizosphere soil of tomato.</title>
        <authorList>
            <person name="Weon H.-Y."/>
            <person name="Lee S.A."/>
        </authorList>
    </citation>
    <scope>NUCLEOTIDE SEQUENCE [LARGE SCALE GENOMIC DNA]</scope>
    <source>
        <strain evidence="9 10">14171R-81</strain>
    </source>
</reference>
<sequence>MKKLSISSKKQVVLIMMIFVVPLVLLLTVYNLYVVNVLNNKIEQTNRNAIMLYQNAFEKNLRNADLYMSNLVSNDYSFMKLMFKQDPIDLQFYAQDMMNKYNGYFQTNEIVGGMFVYSKTNNLFYKTYSQNYSHDIRQGAESYLKSVFQTKENYRSKGWFPHEIDGKFYLFRILEAKETYSICMIDFENVIVPQSFSQNKDNGFFVFANQEGVPLTSVDEIKDKGIAIRKHDESHYISGNAQRYFVVQNYSASVQLNYIYIMPYRGFLFYLDTIQIVFLIGSVFIVLLMFISFLLLERSYFIPLKRMMVTMKQIKNGHLDATMKTGSRVKEFRQMSHTFNEMMTEIKDLKIESYEKEMQKQQAELQFLQIQIKPHFYLNVLKNLFGIAEQKKYDQIQEMILLLSRHLRYMFQENDSLVSLENEISNVQNYMALQQMSASHELICKVNMDERLNDFPILPISILTFVENSIKHAVSIHKQLIVSIKASLLENEDDQWVNITIMDNGAGFSDDMLALLNASNPNALKDHVGILNVIRRCNVVYQNKCTFLFSTSGGACIDIFIPYRSDDEKGRANT</sequence>
<evidence type="ECO:0000256" key="3">
    <source>
        <dbReference type="ARBA" id="ARBA00022553"/>
    </source>
</evidence>
<dbReference type="InterPro" id="IPR003660">
    <property type="entry name" value="HAMP_dom"/>
</dbReference>
<dbReference type="CDD" id="cd06225">
    <property type="entry name" value="HAMP"/>
    <property type="match status" value="1"/>
</dbReference>
<dbReference type="Pfam" id="PF06580">
    <property type="entry name" value="His_kinase"/>
    <property type="match status" value="1"/>
</dbReference>
<dbReference type="PROSITE" id="PS50885">
    <property type="entry name" value="HAMP"/>
    <property type="match status" value="1"/>
</dbReference>
<dbReference type="Proteomes" id="UP000479114">
    <property type="component" value="Chromosome"/>
</dbReference>
<evidence type="ECO:0000256" key="5">
    <source>
        <dbReference type="ARBA" id="ARBA00023136"/>
    </source>
</evidence>
<dbReference type="Gene3D" id="3.30.565.10">
    <property type="entry name" value="Histidine kinase-like ATPase, C-terminal domain"/>
    <property type="match status" value="1"/>
</dbReference>